<dbReference type="Pfam" id="PF00808">
    <property type="entry name" value="CBFD_NFYB_HMF"/>
    <property type="match status" value="1"/>
</dbReference>
<dbReference type="Gene3D" id="1.10.20.10">
    <property type="entry name" value="Histone, subunit A"/>
    <property type="match status" value="1"/>
</dbReference>
<sequence length="173" mass="19302">MDDVSERQMHRRGHGYEFDASEAANTLSGDAYTSGQDHLLPIANVGRIMKKALPPNAKISKQAKETMQECASEFIGFITGEAADSCQKNNRKTINGDDICAAMKTLGLDDYADAMRRYLHRYKEHEEKATSRDHKRIACIDVVDELSVSKTGSSRRHLFPTNPSVGKNDVVRE</sequence>
<name>A0A4S8K5M4_MUSBA</name>
<dbReference type="InterPro" id="IPR009072">
    <property type="entry name" value="Histone-fold"/>
</dbReference>
<dbReference type="PANTHER" id="PTHR11064:SF149">
    <property type="entry name" value="OS01G0935100 PROTEIN"/>
    <property type="match status" value="1"/>
</dbReference>
<feature type="domain" description="Transcription factor CBF/NF-Y/archaeal histone" evidence="5">
    <location>
        <begin position="40"/>
        <end position="103"/>
    </location>
</feature>
<feature type="region of interest" description="Disordered" evidence="4">
    <location>
        <begin position="152"/>
        <end position="173"/>
    </location>
</feature>
<comment type="caution">
    <text evidence="6">The sequence shown here is derived from an EMBL/GenBank/DDBJ whole genome shotgun (WGS) entry which is preliminary data.</text>
</comment>
<dbReference type="InterPro" id="IPR003958">
    <property type="entry name" value="CBFA_NFYB_domain"/>
</dbReference>
<evidence type="ECO:0000256" key="2">
    <source>
        <dbReference type="ARBA" id="ARBA00023015"/>
    </source>
</evidence>
<evidence type="ECO:0000256" key="3">
    <source>
        <dbReference type="ARBA" id="ARBA00023163"/>
    </source>
</evidence>
<reference evidence="6 7" key="1">
    <citation type="journal article" date="2019" name="Nat. Plants">
        <title>Genome sequencing of Musa balbisiana reveals subgenome evolution and function divergence in polyploid bananas.</title>
        <authorList>
            <person name="Yao X."/>
        </authorList>
    </citation>
    <scope>NUCLEOTIDE SEQUENCE [LARGE SCALE GENOMIC DNA]</scope>
    <source>
        <strain evidence="7">cv. DH-PKW</strain>
        <tissue evidence="6">Leaves</tissue>
    </source>
</reference>
<dbReference type="PRINTS" id="PR00615">
    <property type="entry name" value="CCAATSUBUNTA"/>
</dbReference>
<dbReference type="CDD" id="cd22907">
    <property type="entry name" value="HFD_NFYB"/>
    <property type="match status" value="1"/>
</dbReference>
<dbReference type="PANTHER" id="PTHR11064">
    <property type="entry name" value="CCAAT-BINDING TRANSCRIPTION FACTOR-RELATED"/>
    <property type="match status" value="1"/>
</dbReference>
<organism evidence="6 7">
    <name type="scientific">Musa balbisiana</name>
    <name type="common">Banana</name>
    <dbReference type="NCBI Taxonomy" id="52838"/>
    <lineage>
        <taxon>Eukaryota</taxon>
        <taxon>Viridiplantae</taxon>
        <taxon>Streptophyta</taxon>
        <taxon>Embryophyta</taxon>
        <taxon>Tracheophyta</taxon>
        <taxon>Spermatophyta</taxon>
        <taxon>Magnoliopsida</taxon>
        <taxon>Liliopsida</taxon>
        <taxon>Zingiberales</taxon>
        <taxon>Musaceae</taxon>
        <taxon>Musa</taxon>
    </lineage>
</organism>
<gene>
    <name evidence="6" type="ORF">C4D60_Mb08t22240</name>
</gene>
<evidence type="ECO:0000259" key="5">
    <source>
        <dbReference type="Pfam" id="PF00808"/>
    </source>
</evidence>
<dbReference type="GO" id="GO:0046982">
    <property type="term" value="F:protein heterodimerization activity"/>
    <property type="evidence" value="ECO:0007669"/>
    <property type="project" value="InterPro"/>
</dbReference>
<evidence type="ECO:0000313" key="6">
    <source>
        <dbReference type="EMBL" id="THU70174.1"/>
    </source>
</evidence>
<dbReference type="SUPFAM" id="SSF47113">
    <property type="entry name" value="Histone-fold"/>
    <property type="match status" value="1"/>
</dbReference>
<keyword evidence="7" id="KW-1185">Reference proteome</keyword>
<dbReference type="STRING" id="52838.A0A4S8K5M4"/>
<comment type="similarity">
    <text evidence="1">Belongs to the NFYB/HAP3 subunit family.</text>
</comment>
<keyword evidence="2" id="KW-0805">Transcription regulation</keyword>
<dbReference type="GO" id="GO:0001228">
    <property type="term" value="F:DNA-binding transcription activator activity, RNA polymerase II-specific"/>
    <property type="evidence" value="ECO:0007669"/>
    <property type="project" value="InterPro"/>
</dbReference>
<proteinExistence type="inferred from homology"/>
<dbReference type="Proteomes" id="UP000317650">
    <property type="component" value="Chromosome 8"/>
</dbReference>
<dbReference type="AlphaFoldDB" id="A0A4S8K5M4"/>
<dbReference type="InterPro" id="IPR027113">
    <property type="entry name" value="Transc_fact_NFYB/HAP3"/>
</dbReference>
<evidence type="ECO:0000256" key="4">
    <source>
        <dbReference type="SAM" id="MobiDB-lite"/>
    </source>
</evidence>
<accession>A0A4S8K5M4</accession>
<dbReference type="GO" id="GO:0000978">
    <property type="term" value="F:RNA polymerase II cis-regulatory region sequence-specific DNA binding"/>
    <property type="evidence" value="ECO:0007669"/>
    <property type="project" value="TreeGrafter"/>
</dbReference>
<evidence type="ECO:0000313" key="7">
    <source>
        <dbReference type="Proteomes" id="UP000317650"/>
    </source>
</evidence>
<dbReference type="EMBL" id="PYDT01000002">
    <property type="protein sequence ID" value="THU70174.1"/>
    <property type="molecule type" value="Genomic_DNA"/>
</dbReference>
<evidence type="ECO:0000256" key="1">
    <source>
        <dbReference type="ARBA" id="ARBA00009053"/>
    </source>
</evidence>
<dbReference type="GO" id="GO:0016602">
    <property type="term" value="C:CCAAT-binding factor complex"/>
    <property type="evidence" value="ECO:0007669"/>
    <property type="project" value="InterPro"/>
</dbReference>
<protein>
    <recommendedName>
        <fullName evidence="5">Transcription factor CBF/NF-Y/archaeal histone domain-containing protein</fullName>
    </recommendedName>
</protein>
<keyword evidence="3" id="KW-0804">Transcription</keyword>